<dbReference type="InterPro" id="IPR036397">
    <property type="entry name" value="RNaseH_sf"/>
</dbReference>
<dbReference type="PROSITE" id="PS50937">
    <property type="entry name" value="HTH_MERR_2"/>
    <property type="match status" value="1"/>
</dbReference>
<comment type="subunit">
    <text evidence="1">Monomer.</text>
</comment>
<dbReference type="InterPro" id="IPR048046">
    <property type="entry name" value="Transpos_IS607"/>
</dbReference>
<proteinExistence type="predicted"/>
<dbReference type="InterPro" id="IPR051491">
    <property type="entry name" value="Recombinase/Transposase-rel"/>
</dbReference>
<protein>
    <submittedName>
        <fullName evidence="4">IS607 family transposase</fullName>
    </submittedName>
</protein>
<dbReference type="Gene3D" id="1.10.1660.10">
    <property type="match status" value="1"/>
</dbReference>
<dbReference type="InterPro" id="IPR010093">
    <property type="entry name" value="SinI_DNA-bd"/>
</dbReference>
<evidence type="ECO:0000313" key="5">
    <source>
        <dbReference type="Proteomes" id="UP000452141"/>
    </source>
</evidence>
<dbReference type="GO" id="GO:0004523">
    <property type="term" value="F:RNA-DNA hybrid ribonuclease activity"/>
    <property type="evidence" value="ECO:0007669"/>
    <property type="project" value="InterPro"/>
</dbReference>
<sequence>MKNYKVGEAAEILGVSVSTLQRWDREGRLKAYRTVAGRRYYTQKQLNEQLGVTDDGRKNVIYTRATADLAIDDLANQERILTEYCNATGVIVDEIISEIDSGLNYDRPKWNRLLQEVEGQKVNKIYVTHKDRFMRFGFDWIEKFCIRHGSEIIVVNNPKTSPDQELVDDLVNIIKAFSDRLPVLQSYMTEIKNDSKLKDLAKSKKANLSNYTQISADNKFKTMQAVAARSNPAYSQDKKQEESKVKLNETSYTAHIFTDGSCRRNGTHKGGHVLESDKSAWAYLIEYNGQRFLDRNGRFGATNNEMEMKAFLESLKKLEELGLTQQPLLFTLDSLYVIKSVSNRFGEPWIEGWKKRGWKKANGKPLANWRLWQEIDIELSKFDMAKLKFEWVPGHTYSEGNNYVDRLCNEYMDQM</sequence>
<dbReference type="Gene3D" id="3.40.50.1390">
    <property type="entry name" value="Resolvase, N-terminal catalytic domain"/>
    <property type="match status" value="1"/>
</dbReference>
<dbReference type="InterPro" id="IPR036162">
    <property type="entry name" value="Resolvase-like_N_sf"/>
</dbReference>
<dbReference type="InterPro" id="IPR022892">
    <property type="entry name" value="RNaseHI"/>
</dbReference>
<dbReference type="InterPro" id="IPR002156">
    <property type="entry name" value="RNaseH_domain"/>
</dbReference>
<dbReference type="Proteomes" id="UP000452141">
    <property type="component" value="Unassembled WGS sequence"/>
</dbReference>
<dbReference type="Gene3D" id="3.30.420.10">
    <property type="entry name" value="Ribonuclease H-like superfamily/Ribonuclease H"/>
    <property type="match status" value="1"/>
</dbReference>
<dbReference type="PANTHER" id="PTHR36172">
    <property type="match status" value="1"/>
</dbReference>
<evidence type="ECO:0000256" key="1">
    <source>
        <dbReference type="ARBA" id="ARBA00011245"/>
    </source>
</evidence>
<dbReference type="GO" id="GO:0006355">
    <property type="term" value="P:regulation of DNA-templated transcription"/>
    <property type="evidence" value="ECO:0007669"/>
    <property type="project" value="InterPro"/>
</dbReference>
<dbReference type="NCBIfam" id="TIGR01764">
    <property type="entry name" value="excise"/>
    <property type="match status" value="1"/>
</dbReference>
<dbReference type="SUPFAM" id="SSF53098">
    <property type="entry name" value="Ribonuclease H-like"/>
    <property type="match status" value="1"/>
</dbReference>
<dbReference type="NCBIfam" id="NF033518">
    <property type="entry name" value="transpos_IS607"/>
    <property type="match status" value="1"/>
</dbReference>
<dbReference type="PROSITE" id="PS50879">
    <property type="entry name" value="RNASE_H_1"/>
    <property type="match status" value="1"/>
</dbReference>
<dbReference type="PANTHER" id="PTHR36172:SF1">
    <property type="entry name" value="RESOLVASE-RELATED"/>
    <property type="match status" value="1"/>
</dbReference>
<dbReference type="CDD" id="cd04762">
    <property type="entry name" value="HTH_MerR-trunc"/>
    <property type="match status" value="1"/>
</dbReference>
<dbReference type="Gene3D" id="1.10.287.2170">
    <property type="match status" value="1"/>
</dbReference>
<dbReference type="AlphaFoldDB" id="A0A844FNF8"/>
<dbReference type="InterPro" id="IPR006119">
    <property type="entry name" value="Resolv_N"/>
</dbReference>
<dbReference type="GO" id="GO:0000150">
    <property type="term" value="F:DNA strand exchange activity"/>
    <property type="evidence" value="ECO:0007669"/>
    <property type="project" value="InterPro"/>
</dbReference>
<dbReference type="SMART" id="SM00857">
    <property type="entry name" value="Resolvase"/>
    <property type="match status" value="1"/>
</dbReference>
<dbReference type="SUPFAM" id="SSF46955">
    <property type="entry name" value="Putative DNA-binding domain"/>
    <property type="match status" value="1"/>
</dbReference>
<accession>A0A844FNF8</accession>
<dbReference type="InterPro" id="IPR000551">
    <property type="entry name" value="MerR-type_HTH_dom"/>
</dbReference>
<dbReference type="InterPro" id="IPR009061">
    <property type="entry name" value="DNA-bd_dom_put_sf"/>
</dbReference>
<gene>
    <name evidence="4" type="ORF">FYJ61_05430</name>
</gene>
<dbReference type="GO" id="GO:0003677">
    <property type="term" value="F:DNA binding"/>
    <property type="evidence" value="ECO:0007669"/>
    <property type="project" value="InterPro"/>
</dbReference>
<feature type="domain" description="HTH merR-type" evidence="3">
    <location>
        <begin position="3"/>
        <end position="46"/>
    </location>
</feature>
<dbReference type="InterPro" id="IPR012337">
    <property type="entry name" value="RNaseH-like_sf"/>
</dbReference>
<reference evidence="4 5" key="1">
    <citation type="submission" date="2019-08" db="EMBL/GenBank/DDBJ databases">
        <title>In-depth cultivation of the pig gut microbiome towards novel bacterial diversity and tailored functional studies.</title>
        <authorList>
            <person name="Wylensek D."/>
            <person name="Hitch T.C.A."/>
            <person name="Clavel T."/>
        </authorList>
    </citation>
    <scope>NUCLEOTIDE SEQUENCE [LARGE SCALE GENOMIC DNA]</scope>
    <source>
        <strain evidence="4 5">WCA-470BD-2E</strain>
    </source>
</reference>
<evidence type="ECO:0000259" key="2">
    <source>
        <dbReference type="PROSITE" id="PS50879"/>
    </source>
</evidence>
<evidence type="ECO:0000259" key="3">
    <source>
        <dbReference type="PROSITE" id="PS50937"/>
    </source>
</evidence>
<organism evidence="4 5">
    <name type="scientific">Lactobacillus equicursoris</name>
    <dbReference type="NCBI Taxonomy" id="420645"/>
    <lineage>
        <taxon>Bacteria</taxon>
        <taxon>Bacillati</taxon>
        <taxon>Bacillota</taxon>
        <taxon>Bacilli</taxon>
        <taxon>Lactobacillales</taxon>
        <taxon>Lactobacillaceae</taxon>
        <taxon>Lactobacillus</taxon>
    </lineage>
</organism>
<dbReference type="Pfam" id="PF00376">
    <property type="entry name" value="MerR"/>
    <property type="match status" value="1"/>
</dbReference>
<feature type="domain" description="RNase H type-1" evidence="2">
    <location>
        <begin position="250"/>
        <end position="413"/>
    </location>
</feature>
<dbReference type="EMBL" id="VUMW01000012">
    <property type="protein sequence ID" value="MST79908.1"/>
    <property type="molecule type" value="Genomic_DNA"/>
</dbReference>
<name>A0A844FNF8_9LACO</name>
<comment type="caution">
    <text evidence="4">The sequence shown here is derived from an EMBL/GenBank/DDBJ whole genome shotgun (WGS) entry which is preliminary data.</text>
</comment>
<evidence type="ECO:0000313" key="4">
    <source>
        <dbReference type="EMBL" id="MST79908.1"/>
    </source>
</evidence>
<dbReference type="Pfam" id="PF00075">
    <property type="entry name" value="RNase_H"/>
    <property type="match status" value="1"/>
</dbReference>
<dbReference type="CDD" id="cd09278">
    <property type="entry name" value="RNase_HI_prokaryote_like"/>
    <property type="match status" value="1"/>
</dbReference>
<dbReference type="Pfam" id="PF00239">
    <property type="entry name" value="Resolvase"/>
    <property type="match status" value="1"/>
</dbReference>
<dbReference type="SUPFAM" id="SSF53041">
    <property type="entry name" value="Resolvase-like"/>
    <property type="match status" value="1"/>
</dbReference>